<proteinExistence type="predicted"/>
<accession>A0ACB6QHB3</accession>
<dbReference type="EMBL" id="MU003525">
    <property type="protein sequence ID" value="KAF2466384.1"/>
    <property type="molecule type" value="Genomic_DNA"/>
</dbReference>
<name>A0ACB6QHB3_9PLEO</name>
<keyword evidence="2" id="KW-1185">Reference proteome</keyword>
<sequence>MAQQRRLITACGLLCVFLCAGHGLDIGSGDFLEDVVRAALRKDGAHFVGTTLKEG</sequence>
<comment type="caution">
    <text evidence="1">The sequence shown here is derived from an EMBL/GenBank/DDBJ whole genome shotgun (WGS) entry which is preliminary data.</text>
</comment>
<gene>
    <name evidence="1" type="ORF">BDR25DRAFT_306191</name>
</gene>
<evidence type="ECO:0000313" key="2">
    <source>
        <dbReference type="Proteomes" id="UP000799755"/>
    </source>
</evidence>
<dbReference type="Proteomes" id="UP000799755">
    <property type="component" value="Unassembled WGS sequence"/>
</dbReference>
<organism evidence="1 2">
    <name type="scientific">Lindgomyces ingoldianus</name>
    <dbReference type="NCBI Taxonomy" id="673940"/>
    <lineage>
        <taxon>Eukaryota</taxon>
        <taxon>Fungi</taxon>
        <taxon>Dikarya</taxon>
        <taxon>Ascomycota</taxon>
        <taxon>Pezizomycotina</taxon>
        <taxon>Dothideomycetes</taxon>
        <taxon>Pleosporomycetidae</taxon>
        <taxon>Pleosporales</taxon>
        <taxon>Lindgomycetaceae</taxon>
        <taxon>Lindgomyces</taxon>
    </lineage>
</organism>
<evidence type="ECO:0000313" key="1">
    <source>
        <dbReference type="EMBL" id="KAF2466384.1"/>
    </source>
</evidence>
<reference evidence="1" key="1">
    <citation type="journal article" date="2020" name="Stud. Mycol.">
        <title>101 Dothideomycetes genomes: a test case for predicting lifestyles and emergence of pathogens.</title>
        <authorList>
            <person name="Haridas S."/>
            <person name="Albert R."/>
            <person name="Binder M."/>
            <person name="Bloem J."/>
            <person name="Labutti K."/>
            <person name="Salamov A."/>
            <person name="Andreopoulos B."/>
            <person name="Baker S."/>
            <person name="Barry K."/>
            <person name="Bills G."/>
            <person name="Bluhm B."/>
            <person name="Cannon C."/>
            <person name="Castanera R."/>
            <person name="Culley D."/>
            <person name="Daum C."/>
            <person name="Ezra D."/>
            <person name="Gonzalez J."/>
            <person name="Henrissat B."/>
            <person name="Kuo A."/>
            <person name="Liang C."/>
            <person name="Lipzen A."/>
            <person name="Lutzoni F."/>
            <person name="Magnuson J."/>
            <person name="Mondo S."/>
            <person name="Nolan M."/>
            <person name="Ohm R."/>
            <person name="Pangilinan J."/>
            <person name="Park H.-J."/>
            <person name="Ramirez L."/>
            <person name="Alfaro M."/>
            <person name="Sun H."/>
            <person name="Tritt A."/>
            <person name="Yoshinaga Y."/>
            <person name="Zwiers L.-H."/>
            <person name="Turgeon B."/>
            <person name="Goodwin S."/>
            <person name="Spatafora J."/>
            <person name="Crous P."/>
            <person name="Grigoriev I."/>
        </authorList>
    </citation>
    <scope>NUCLEOTIDE SEQUENCE</scope>
    <source>
        <strain evidence="1">ATCC 200398</strain>
    </source>
</reference>
<protein>
    <submittedName>
        <fullName evidence="1">Uncharacterized protein</fullName>
    </submittedName>
</protein>